<dbReference type="Proteomes" id="UP000198280">
    <property type="component" value="Unassembled WGS sequence"/>
</dbReference>
<feature type="transmembrane region" description="Helical" evidence="1">
    <location>
        <begin position="298"/>
        <end position="318"/>
    </location>
</feature>
<accession>A0A239G1H8</accession>
<dbReference type="AlphaFoldDB" id="A0A239G1H8"/>
<dbReference type="InterPro" id="IPR036259">
    <property type="entry name" value="MFS_trans_sf"/>
</dbReference>
<protein>
    <submittedName>
        <fullName evidence="2">Predicted arabinose efflux permease, MFS family</fullName>
    </submittedName>
</protein>
<name>A0A239G1H8_9ACTN</name>
<feature type="transmembrane region" description="Helical" evidence="1">
    <location>
        <begin position="45"/>
        <end position="64"/>
    </location>
</feature>
<dbReference type="InterPro" id="IPR011701">
    <property type="entry name" value="MFS"/>
</dbReference>
<evidence type="ECO:0000256" key="1">
    <source>
        <dbReference type="SAM" id="Phobius"/>
    </source>
</evidence>
<dbReference type="Gene3D" id="1.20.1250.20">
    <property type="entry name" value="MFS general substrate transporter like domains"/>
    <property type="match status" value="2"/>
</dbReference>
<feature type="transmembrane region" description="Helical" evidence="1">
    <location>
        <begin position="237"/>
        <end position="260"/>
    </location>
</feature>
<evidence type="ECO:0000313" key="2">
    <source>
        <dbReference type="EMBL" id="SNS63107.1"/>
    </source>
</evidence>
<sequence length="406" mass="39551">MSSRTAPSRALLPLVALFCAGYLAPYLMPTVVGRLTTGLGLSGSQAGAVGSALLLGSACAGFTLASRVDRIGRARLARFGLLMTAGGFTAAAATGHVPLVVLGCVAGGFGSGTSTAVAAVGISGEREPHRVTVLALLATSATAGALYLVLPRLGGGHALPLAAIAATALLVLPLTRRLPARPCPHSTAAARPAGLPLPHLGAGAVLAVSMLCWSLAQNALWGVSGRIGLDRVGLSEAAVGMVFAVALGGGLLGVVAAGALGARLGRAVPIGAGTVVIAVCVAVAASARGPVAFAVGEVLWNTVYPVALSYLIGLAAALDPRGRWAVYAGSASSLGVACGPLTGALLCARLGFPAMGGVLACLLLLAAVPLTAVARGAGSGGWGRGAVAVGRRAAAVVARTDVGRAA</sequence>
<keyword evidence="1" id="KW-0472">Membrane</keyword>
<reference evidence="2 3" key="1">
    <citation type="submission" date="2017-06" db="EMBL/GenBank/DDBJ databases">
        <authorList>
            <person name="Kim H.J."/>
            <person name="Triplett B.A."/>
        </authorList>
    </citation>
    <scope>NUCLEOTIDE SEQUENCE [LARGE SCALE GENOMIC DNA]</scope>
    <source>
        <strain evidence="2 3">CGMCC 4.1858</strain>
    </source>
</reference>
<keyword evidence="3" id="KW-1185">Reference proteome</keyword>
<dbReference type="EMBL" id="FZOF01000007">
    <property type="protein sequence ID" value="SNS63107.1"/>
    <property type="molecule type" value="Genomic_DNA"/>
</dbReference>
<proteinExistence type="predicted"/>
<dbReference type="RefSeq" id="WP_089224635.1">
    <property type="nucleotide sequence ID" value="NZ_FZOF01000007.1"/>
</dbReference>
<dbReference type="OrthoDB" id="4335856at2"/>
<feature type="transmembrane region" description="Helical" evidence="1">
    <location>
        <begin position="352"/>
        <end position="374"/>
    </location>
</feature>
<dbReference type="GO" id="GO:0022857">
    <property type="term" value="F:transmembrane transporter activity"/>
    <property type="evidence" value="ECO:0007669"/>
    <property type="project" value="InterPro"/>
</dbReference>
<feature type="transmembrane region" description="Helical" evidence="1">
    <location>
        <begin position="325"/>
        <end position="346"/>
    </location>
</feature>
<feature type="transmembrane region" description="Helical" evidence="1">
    <location>
        <begin position="195"/>
        <end position="217"/>
    </location>
</feature>
<feature type="transmembrane region" description="Helical" evidence="1">
    <location>
        <begin position="99"/>
        <end position="119"/>
    </location>
</feature>
<feature type="transmembrane region" description="Helical" evidence="1">
    <location>
        <begin position="76"/>
        <end position="93"/>
    </location>
</feature>
<dbReference type="Pfam" id="PF07690">
    <property type="entry name" value="MFS_1"/>
    <property type="match status" value="1"/>
</dbReference>
<gene>
    <name evidence="2" type="ORF">SAMN05216252_107188</name>
</gene>
<keyword evidence="1" id="KW-0812">Transmembrane</keyword>
<feature type="transmembrane region" description="Helical" evidence="1">
    <location>
        <begin position="131"/>
        <end position="150"/>
    </location>
</feature>
<feature type="transmembrane region" description="Helical" evidence="1">
    <location>
        <begin position="267"/>
        <end position="286"/>
    </location>
</feature>
<dbReference type="SUPFAM" id="SSF103473">
    <property type="entry name" value="MFS general substrate transporter"/>
    <property type="match status" value="1"/>
</dbReference>
<feature type="transmembrane region" description="Helical" evidence="1">
    <location>
        <begin position="156"/>
        <end position="174"/>
    </location>
</feature>
<keyword evidence="1" id="KW-1133">Transmembrane helix</keyword>
<evidence type="ECO:0000313" key="3">
    <source>
        <dbReference type="Proteomes" id="UP000198280"/>
    </source>
</evidence>
<organism evidence="2 3">
    <name type="scientific">Actinacidiphila glaucinigra</name>
    <dbReference type="NCBI Taxonomy" id="235986"/>
    <lineage>
        <taxon>Bacteria</taxon>
        <taxon>Bacillati</taxon>
        <taxon>Actinomycetota</taxon>
        <taxon>Actinomycetes</taxon>
        <taxon>Kitasatosporales</taxon>
        <taxon>Streptomycetaceae</taxon>
        <taxon>Actinacidiphila</taxon>
    </lineage>
</organism>